<protein>
    <recommendedName>
        <fullName evidence="4">Sexual development protein</fullName>
    </recommendedName>
</protein>
<keyword evidence="1" id="KW-0732">Signal</keyword>
<name>A0ABR3THA4_9PEZI</name>
<comment type="caution">
    <text evidence="2">The sequence shown here is derived from an EMBL/GenBank/DDBJ whole genome shotgun (WGS) entry which is preliminary data.</text>
</comment>
<keyword evidence="3" id="KW-1185">Reference proteome</keyword>
<evidence type="ECO:0000313" key="3">
    <source>
        <dbReference type="Proteomes" id="UP001521184"/>
    </source>
</evidence>
<gene>
    <name evidence="2" type="ORF">SLS58_008552</name>
</gene>
<feature type="chain" id="PRO_5047090255" description="Sexual development protein" evidence="1">
    <location>
        <begin position="21"/>
        <end position="429"/>
    </location>
</feature>
<evidence type="ECO:0008006" key="4">
    <source>
        <dbReference type="Google" id="ProtNLM"/>
    </source>
</evidence>
<sequence length="429" mass="45679">MHSKASAAALLGFAASFVAAAPAPANTPVGTPVNTPNSQYYSTPAPDGSNYGSNCGNGCGNNYGGHGGDSATGKVVTVSYDISPIPTEVHPDGNKFRFPLSNDFPNPDQKEIDDIQEIAGGTLPNGPPPPPPSGDALTSLRLIAFNELFEVAFFTDLLKNITENVHGYRVEDATRLNVNMDDLIIILATVQAQEELHELNANGALEKFNAGPIQPCEYVFGVDNLKDAIALAATFTDVVLGTLQDVENDFGLSGDIGLIRGVASVIGQEGEQNGFYRLFQGKRPSAEPFLTASTREFAFSALNQNFVVPGTCPNIDTIELPIFEPLKLIGSAQPKDSIVTFQIEANSTVDEHDLSLVLINGQNLPIIEKLMNIKKMDHGVIQFDAAFPFDTNLLFGLTIAVVTNTDKGLTDVDKVADATVFGPALIEVN</sequence>
<evidence type="ECO:0000256" key="1">
    <source>
        <dbReference type="SAM" id="SignalP"/>
    </source>
</evidence>
<evidence type="ECO:0000313" key="2">
    <source>
        <dbReference type="EMBL" id="KAL1638847.1"/>
    </source>
</evidence>
<feature type="signal peptide" evidence="1">
    <location>
        <begin position="1"/>
        <end position="20"/>
    </location>
</feature>
<reference evidence="2 3" key="1">
    <citation type="journal article" date="2023" name="Plant Dis.">
        <title>First Report of Diplodia intermedia Causing Canker and Dieback Diseases on Apple Trees in Canada.</title>
        <authorList>
            <person name="Ellouze W."/>
            <person name="Ilyukhin E."/>
            <person name="Sulman M."/>
            <person name="Ali S."/>
        </authorList>
    </citation>
    <scope>NUCLEOTIDE SEQUENCE [LARGE SCALE GENOMIC DNA]</scope>
    <source>
        <strain evidence="2 3">M45-28</strain>
    </source>
</reference>
<organism evidence="2 3">
    <name type="scientific">Diplodia intermedia</name>
    <dbReference type="NCBI Taxonomy" id="856260"/>
    <lineage>
        <taxon>Eukaryota</taxon>
        <taxon>Fungi</taxon>
        <taxon>Dikarya</taxon>
        <taxon>Ascomycota</taxon>
        <taxon>Pezizomycotina</taxon>
        <taxon>Dothideomycetes</taxon>
        <taxon>Dothideomycetes incertae sedis</taxon>
        <taxon>Botryosphaeriales</taxon>
        <taxon>Botryosphaeriaceae</taxon>
        <taxon>Diplodia</taxon>
    </lineage>
</organism>
<dbReference type="EMBL" id="JAKEKT020000073">
    <property type="protein sequence ID" value="KAL1638847.1"/>
    <property type="molecule type" value="Genomic_DNA"/>
</dbReference>
<dbReference type="Proteomes" id="UP001521184">
    <property type="component" value="Unassembled WGS sequence"/>
</dbReference>
<accession>A0ABR3THA4</accession>
<proteinExistence type="predicted"/>